<accession>A0A545VDG0</accession>
<name>A0A545VDG0_9HYPO</name>
<sequence length="194" mass="20831">MQAQSSAQGAGCCQTIPQSAARSSNTPVPSVCRVASPKSKLGTGGAGYLPTRIPSSIVIRIFEVLVLRLWYLAFSVSYATPLLFRARQLLGHQITRSQPALLKVRARAAPGTYRPGSIPTQHSNYGPMTQHRFFSHSSKTSGIPCTPNGAGVVAFITSHLCKYFPAGFVDIHPLRSSASALITGTHCQQPQRKL</sequence>
<keyword evidence="2" id="KW-1185">Reference proteome</keyword>
<gene>
    <name evidence="1" type="ORF">IF1G_01960</name>
</gene>
<dbReference type="AlphaFoldDB" id="A0A545VDG0"/>
<protein>
    <submittedName>
        <fullName evidence="1">Uncharacterized protein</fullName>
    </submittedName>
</protein>
<evidence type="ECO:0000313" key="1">
    <source>
        <dbReference type="EMBL" id="TQV99745.1"/>
    </source>
</evidence>
<evidence type="ECO:0000313" key="2">
    <source>
        <dbReference type="Proteomes" id="UP000315783"/>
    </source>
</evidence>
<dbReference type="EMBL" id="SPUK01000002">
    <property type="protein sequence ID" value="TQV99745.1"/>
    <property type="molecule type" value="Genomic_DNA"/>
</dbReference>
<organism evidence="1 2">
    <name type="scientific">Cordyceps javanica</name>
    <dbReference type="NCBI Taxonomy" id="43265"/>
    <lineage>
        <taxon>Eukaryota</taxon>
        <taxon>Fungi</taxon>
        <taxon>Dikarya</taxon>
        <taxon>Ascomycota</taxon>
        <taxon>Pezizomycotina</taxon>
        <taxon>Sordariomycetes</taxon>
        <taxon>Hypocreomycetidae</taxon>
        <taxon>Hypocreales</taxon>
        <taxon>Cordycipitaceae</taxon>
        <taxon>Cordyceps</taxon>
    </lineage>
</organism>
<comment type="caution">
    <text evidence="1">The sequence shown here is derived from an EMBL/GenBank/DDBJ whole genome shotgun (WGS) entry which is preliminary data.</text>
</comment>
<proteinExistence type="predicted"/>
<reference evidence="1 2" key="1">
    <citation type="journal article" date="2019" name="Appl. Microbiol. Biotechnol.">
        <title>Genome sequence of Isaria javanica and comparative genome analysis insights into family S53 peptidase evolution in fungal entomopathogens.</title>
        <authorList>
            <person name="Lin R."/>
            <person name="Zhang X."/>
            <person name="Xin B."/>
            <person name="Zou M."/>
            <person name="Gao Y."/>
            <person name="Qin F."/>
            <person name="Hu Q."/>
            <person name="Xie B."/>
            <person name="Cheng X."/>
        </authorList>
    </citation>
    <scope>NUCLEOTIDE SEQUENCE [LARGE SCALE GENOMIC DNA]</scope>
    <source>
        <strain evidence="1 2">IJ1G</strain>
    </source>
</reference>
<dbReference type="Proteomes" id="UP000315783">
    <property type="component" value="Unassembled WGS sequence"/>
</dbReference>